<evidence type="ECO:0008006" key="3">
    <source>
        <dbReference type="Google" id="ProtNLM"/>
    </source>
</evidence>
<dbReference type="GeneID" id="55988811"/>
<dbReference type="SUPFAM" id="SSF50494">
    <property type="entry name" value="Trypsin-like serine proteases"/>
    <property type="match status" value="1"/>
</dbReference>
<dbReference type="Proteomes" id="UP000509510">
    <property type="component" value="Chromosome I"/>
</dbReference>
<accession>A0A7H8QJV0</accession>
<dbReference type="KEGG" id="trg:TRUGW13939_01299"/>
<reference evidence="2" key="1">
    <citation type="submission" date="2020-06" db="EMBL/GenBank/DDBJ databases">
        <title>A chromosome-scale genome assembly of Talaromyces rugulosus W13939.</title>
        <authorList>
            <person name="Wang B."/>
            <person name="Guo L."/>
            <person name="Ye K."/>
            <person name="Wang L."/>
        </authorList>
    </citation>
    <scope>NUCLEOTIDE SEQUENCE [LARGE SCALE GENOMIC DNA]</scope>
    <source>
        <strain evidence="2">W13939</strain>
    </source>
</reference>
<gene>
    <name evidence="1" type="ORF">TRUGW13939_01299</name>
</gene>
<proteinExistence type="predicted"/>
<dbReference type="RefSeq" id="XP_035340393.1">
    <property type="nucleotide sequence ID" value="XM_035484500.1"/>
</dbReference>
<dbReference type="AlphaFoldDB" id="A0A7H8QJV0"/>
<evidence type="ECO:0000313" key="1">
    <source>
        <dbReference type="EMBL" id="QKX54214.1"/>
    </source>
</evidence>
<sequence>MGTTTVIITVRDMPSNPRQIADMAGEICRMIDCRVELQFCSLKLVDPAQQTERNPRKLVNTYQSVRCAFPSQILQDEFLSDIASDIHRTNSKIQHLEIESKQTENRKELGHWKHRLLRLKEKRSSIHNMDSHIGFVAVTSGLPVHNGHHLDWASITLSGLEKPLRSVNMIPNIQERSQTPVPLSNWPGKLEGGAKVCKMGSSGVTEEVVNTVPSYMRFGETEHTIPIAIEWAVIPTMKYKNFSEPGDSGAWVVDRLGNHLVGMVLGRNSCLGVSYVTPIREVIEDIENLTNKTVILS</sequence>
<protein>
    <recommendedName>
        <fullName evidence="3">Peptidase S1 domain-containing protein</fullName>
    </recommendedName>
</protein>
<dbReference type="InterPro" id="IPR009003">
    <property type="entry name" value="Peptidase_S1_PA"/>
</dbReference>
<evidence type="ECO:0000313" key="2">
    <source>
        <dbReference type="Proteomes" id="UP000509510"/>
    </source>
</evidence>
<dbReference type="OrthoDB" id="5424209at2759"/>
<name>A0A7H8QJV0_TALRU</name>
<keyword evidence="2" id="KW-1185">Reference proteome</keyword>
<dbReference type="EMBL" id="CP055898">
    <property type="protein sequence ID" value="QKX54214.1"/>
    <property type="molecule type" value="Genomic_DNA"/>
</dbReference>
<organism evidence="1 2">
    <name type="scientific">Talaromyces rugulosus</name>
    <name type="common">Penicillium rugulosum</name>
    <dbReference type="NCBI Taxonomy" id="121627"/>
    <lineage>
        <taxon>Eukaryota</taxon>
        <taxon>Fungi</taxon>
        <taxon>Dikarya</taxon>
        <taxon>Ascomycota</taxon>
        <taxon>Pezizomycotina</taxon>
        <taxon>Eurotiomycetes</taxon>
        <taxon>Eurotiomycetidae</taxon>
        <taxon>Eurotiales</taxon>
        <taxon>Trichocomaceae</taxon>
        <taxon>Talaromyces</taxon>
        <taxon>Talaromyces sect. Islandici</taxon>
    </lineage>
</organism>